<dbReference type="Gene3D" id="1.10.357.10">
    <property type="entry name" value="Tetracycline Repressor, domain 2"/>
    <property type="match status" value="1"/>
</dbReference>
<evidence type="ECO:0000313" key="5">
    <source>
        <dbReference type="Proteomes" id="UP001217776"/>
    </source>
</evidence>
<dbReference type="InterPro" id="IPR050624">
    <property type="entry name" value="HTH-type_Tx_Regulator"/>
</dbReference>
<dbReference type="SUPFAM" id="SSF46689">
    <property type="entry name" value="Homeodomain-like"/>
    <property type="match status" value="1"/>
</dbReference>
<dbReference type="GO" id="GO:0003677">
    <property type="term" value="F:DNA binding"/>
    <property type="evidence" value="ECO:0007669"/>
    <property type="project" value="UniProtKB-UniRule"/>
</dbReference>
<gene>
    <name evidence="4" type="ORF">PO127_20450</name>
</gene>
<dbReference type="EMBL" id="JAQNVG010000042">
    <property type="protein sequence ID" value="MDC2238117.1"/>
    <property type="molecule type" value="Genomic_DNA"/>
</dbReference>
<dbReference type="Proteomes" id="UP001217776">
    <property type="component" value="Unassembled WGS sequence"/>
</dbReference>
<feature type="DNA-binding region" description="H-T-H motif" evidence="2">
    <location>
        <begin position="35"/>
        <end position="54"/>
    </location>
</feature>
<protein>
    <submittedName>
        <fullName evidence="4">TetR/AcrR family transcriptional regulator</fullName>
    </submittedName>
</protein>
<dbReference type="AlphaFoldDB" id="A0AAP3SHN8"/>
<dbReference type="PANTHER" id="PTHR43479:SF11">
    <property type="entry name" value="ACREF_ENVCD OPERON REPRESSOR-RELATED"/>
    <property type="match status" value="1"/>
</dbReference>
<name>A0AAP3SHN8_BACT4</name>
<accession>A0AAP3SHN8</accession>
<dbReference type="RefSeq" id="WP_195601276.1">
    <property type="nucleotide sequence ID" value="NZ_JADNKL010000039.1"/>
</dbReference>
<proteinExistence type="predicted"/>
<dbReference type="PANTHER" id="PTHR43479">
    <property type="entry name" value="ACREF/ENVCD OPERON REPRESSOR-RELATED"/>
    <property type="match status" value="1"/>
</dbReference>
<organism evidence="4 5">
    <name type="scientific">Bacteroides thetaiotaomicron</name>
    <dbReference type="NCBI Taxonomy" id="818"/>
    <lineage>
        <taxon>Bacteria</taxon>
        <taxon>Pseudomonadati</taxon>
        <taxon>Bacteroidota</taxon>
        <taxon>Bacteroidia</taxon>
        <taxon>Bacteroidales</taxon>
        <taxon>Bacteroidaceae</taxon>
        <taxon>Bacteroides</taxon>
    </lineage>
</organism>
<evidence type="ECO:0000256" key="2">
    <source>
        <dbReference type="PROSITE-ProRule" id="PRU00335"/>
    </source>
</evidence>
<dbReference type="Pfam" id="PF00440">
    <property type="entry name" value="TetR_N"/>
    <property type="match status" value="1"/>
</dbReference>
<evidence type="ECO:0000259" key="3">
    <source>
        <dbReference type="PROSITE" id="PS50977"/>
    </source>
</evidence>
<sequence length="202" mass="24113">MAETDWFNKPVENSRELILKEAFKLFLQKNVEKVTVPELERVTKLQRGAIFYHFKDKSAIFEEVIERYFFSSLNILYPISPDCIYSLKEYWDRKHQCLNTIQDWFKQESISINPCAAFFHLAEQANLYIPTFKEDMRNLMKTEEEYWIKVAHLDSELKSTNDDACIFGEICKNVFLAKCYEVCYEKEDIFIDDSNIIRIIRP</sequence>
<dbReference type="PROSITE" id="PS50977">
    <property type="entry name" value="HTH_TETR_2"/>
    <property type="match status" value="1"/>
</dbReference>
<dbReference type="InterPro" id="IPR009057">
    <property type="entry name" value="Homeodomain-like_sf"/>
</dbReference>
<evidence type="ECO:0000256" key="1">
    <source>
        <dbReference type="ARBA" id="ARBA00023125"/>
    </source>
</evidence>
<dbReference type="InterPro" id="IPR001647">
    <property type="entry name" value="HTH_TetR"/>
</dbReference>
<reference evidence="4" key="1">
    <citation type="submission" date="2022-10" db="EMBL/GenBank/DDBJ databases">
        <title>Human gut microbiome strain richness.</title>
        <authorList>
            <person name="Chen-Liaw A."/>
        </authorList>
    </citation>
    <scope>NUCLEOTIDE SEQUENCE</scope>
    <source>
        <strain evidence="4">1001283st1_A3_1001283B150304_161114</strain>
    </source>
</reference>
<keyword evidence="1 2" id="KW-0238">DNA-binding</keyword>
<comment type="caution">
    <text evidence="4">The sequence shown here is derived from an EMBL/GenBank/DDBJ whole genome shotgun (WGS) entry which is preliminary data.</text>
</comment>
<evidence type="ECO:0000313" key="4">
    <source>
        <dbReference type="EMBL" id="MDC2238117.1"/>
    </source>
</evidence>
<feature type="domain" description="HTH tetR-type" evidence="3">
    <location>
        <begin position="12"/>
        <end position="72"/>
    </location>
</feature>